<evidence type="ECO:0000313" key="2">
    <source>
        <dbReference type="EMBL" id="QDU56809.1"/>
    </source>
</evidence>
<dbReference type="PANTHER" id="PTHR34109">
    <property type="entry name" value="BNAUNNG04460D PROTEIN-RELATED"/>
    <property type="match status" value="1"/>
</dbReference>
<keyword evidence="3" id="KW-1185">Reference proteome</keyword>
<dbReference type="CDD" id="cd08355">
    <property type="entry name" value="TioX_like"/>
    <property type="match status" value="1"/>
</dbReference>
<organism evidence="2 3">
    <name type="scientific">Aeoliella mucimassa</name>
    <dbReference type="NCBI Taxonomy" id="2527972"/>
    <lineage>
        <taxon>Bacteria</taxon>
        <taxon>Pseudomonadati</taxon>
        <taxon>Planctomycetota</taxon>
        <taxon>Planctomycetia</taxon>
        <taxon>Pirellulales</taxon>
        <taxon>Lacipirellulaceae</taxon>
        <taxon>Aeoliella</taxon>
    </lineage>
</organism>
<sequence>MPSPIVPTLKYNDAAAAIEWLCKAFGFKQHLVVPGENHKIDHAQLTYRDGMIMLGSVRNTELDGLQKLPSAVGGVCTQSAYVVVNDVDAHHARAVAAGAKVVMPPTDQDYGGRHYSCYDLEGHLWHFGSYNPWAEPSA</sequence>
<dbReference type="PROSITE" id="PS51819">
    <property type="entry name" value="VOC"/>
    <property type="match status" value="1"/>
</dbReference>
<proteinExistence type="predicted"/>
<feature type="domain" description="VOC" evidence="1">
    <location>
        <begin position="1"/>
        <end position="130"/>
    </location>
</feature>
<accession>A0A518AQ09</accession>
<evidence type="ECO:0000313" key="3">
    <source>
        <dbReference type="Proteomes" id="UP000315750"/>
    </source>
</evidence>
<dbReference type="OrthoDB" id="9796521at2"/>
<dbReference type="PANTHER" id="PTHR34109:SF1">
    <property type="entry name" value="VOC DOMAIN-CONTAINING PROTEIN"/>
    <property type="match status" value="1"/>
</dbReference>
<dbReference type="InterPro" id="IPR029068">
    <property type="entry name" value="Glyas_Bleomycin-R_OHBP_Dase"/>
</dbReference>
<reference evidence="2 3" key="1">
    <citation type="submission" date="2019-02" db="EMBL/GenBank/DDBJ databases">
        <title>Deep-cultivation of Planctomycetes and their phenomic and genomic characterization uncovers novel biology.</title>
        <authorList>
            <person name="Wiegand S."/>
            <person name="Jogler M."/>
            <person name="Boedeker C."/>
            <person name="Pinto D."/>
            <person name="Vollmers J."/>
            <person name="Rivas-Marin E."/>
            <person name="Kohn T."/>
            <person name="Peeters S.H."/>
            <person name="Heuer A."/>
            <person name="Rast P."/>
            <person name="Oberbeckmann S."/>
            <person name="Bunk B."/>
            <person name="Jeske O."/>
            <person name="Meyerdierks A."/>
            <person name="Storesund J.E."/>
            <person name="Kallscheuer N."/>
            <person name="Luecker S."/>
            <person name="Lage O.M."/>
            <person name="Pohl T."/>
            <person name="Merkel B.J."/>
            <person name="Hornburger P."/>
            <person name="Mueller R.-W."/>
            <person name="Bruemmer F."/>
            <person name="Labrenz M."/>
            <person name="Spormann A.M."/>
            <person name="Op den Camp H."/>
            <person name="Overmann J."/>
            <person name="Amann R."/>
            <person name="Jetten M.S.M."/>
            <person name="Mascher T."/>
            <person name="Medema M.H."/>
            <person name="Devos D.P."/>
            <person name="Kaster A.-K."/>
            <person name="Ovreas L."/>
            <person name="Rohde M."/>
            <person name="Galperin M.Y."/>
            <person name="Jogler C."/>
        </authorList>
    </citation>
    <scope>NUCLEOTIDE SEQUENCE [LARGE SCALE GENOMIC DNA]</scope>
    <source>
        <strain evidence="2 3">Pan181</strain>
    </source>
</reference>
<dbReference type="RefSeq" id="WP_145247553.1">
    <property type="nucleotide sequence ID" value="NZ_CP036278.1"/>
</dbReference>
<dbReference type="KEGG" id="amuc:Pan181_30210"/>
<dbReference type="Pfam" id="PF00903">
    <property type="entry name" value="Glyoxalase"/>
    <property type="match status" value="1"/>
</dbReference>
<name>A0A518AQ09_9BACT</name>
<dbReference type="EMBL" id="CP036278">
    <property type="protein sequence ID" value="QDU56809.1"/>
    <property type="molecule type" value="Genomic_DNA"/>
</dbReference>
<dbReference type="SUPFAM" id="SSF54593">
    <property type="entry name" value="Glyoxalase/Bleomycin resistance protein/Dihydroxybiphenyl dioxygenase"/>
    <property type="match status" value="1"/>
</dbReference>
<dbReference type="AlphaFoldDB" id="A0A518AQ09"/>
<dbReference type="Gene3D" id="3.30.720.110">
    <property type="match status" value="1"/>
</dbReference>
<dbReference type="Gene3D" id="3.30.720.120">
    <property type="match status" value="1"/>
</dbReference>
<protein>
    <submittedName>
        <fullName evidence="2">Glyoxalase-like domain protein</fullName>
    </submittedName>
</protein>
<dbReference type="InterPro" id="IPR004360">
    <property type="entry name" value="Glyas_Fos-R_dOase_dom"/>
</dbReference>
<gene>
    <name evidence="2" type="ORF">Pan181_30210</name>
</gene>
<dbReference type="Proteomes" id="UP000315750">
    <property type="component" value="Chromosome"/>
</dbReference>
<evidence type="ECO:0000259" key="1">
    <source>
        <dbReference type="PROSITE" id="PS51819"/>
    </source>
</evidence>
<dbReference type="InterPro" id="IPR037523">
    <property type="entry name" value="VOC_core"/>
</dbReference>